<dbReference type="AlphaFoldDB" id="A0A7U8K5B9"/>
<dbReference type="EMBL" id="EQ999575">
    <property type="protein sequence ID" value="EEY02307.1"/>
    <property type="molecule type" value="Genomic_DNA"/>
</dbReference>
<keyword evidence="3" id="KW-1185">Reference proteome</keyword>
<evidence type="ECO:0000313" key="2">
    <source>
        <dbReference type="EMBL" id="EEY02307.1"/>
    </source>
</evidence>
<proteinExistence type="predicted"/>
<reference evidence="2 3" key="1">
    <citation type="submission" date="2009-01" db="EMBL/GenBank/DDBJ databases">
        <title>The Genome Sequence of Brucella neotomae 5K33.</title>
        <authorList>
            <consortium name="The Broad Institute Genome Sequencing Platform"/>
            <person name="Ward D."/>
            <person name="Young S.K."/>
            <person name="Kodira C.D."/>
            <person name="Zeng Q."/>
            <person name="Koehrsen M."/>
            <person name="Alvarado L."/>
            <person name="Berlin A."/>
            <person name="Borenstein D."/>
            <person name="Chen Z."/>
            <person name="Engels R."/>
            <person name="Freedman E."/>
            <person name="Gellesch M."/>
            <person name="Goldberg J."/>
            <person name="Griggs A."/>
            <person name="Gujja S."/>
            <person name="Heiman D."/>
            <person name="Hepburn T."/>
            <person name="Howarth C."/>
            <person name="Jen D."/>
            <person name="Larson L."/>
            <person name="Lewis B."/>
            <person name="Mehta T."/>
            <person name="Park D."/>
            <person name="Pearson M."/>
            <person name="Roberts A."/>
            <person name="Saif S."/>
            <person name="Shea T."/>
            <person name="Shenoy N."/>
            <person name="Sisk P."/>
            <person name="Stolte C."/>
            <person name="Sykes S."/>
            <person name="Walk T."/>
            <person name="White J."/>
            <person name="Yandava C."/>
            <person name="Whatmore A.M."/>
            <person name="Perrett L.L."/>
            <person name="O'Callaghan D."/>
            <person name="Nusbaum C."/>
            <person name="Galagan J."/>
            <person name="Birren B."/>
        </authorList>
    </citation>
    <scope>NUCLEOTIDE SEQUENCE [LARGE SCALE GENOMIC DNA]</scope>
    <source>
        <strain evidence="2 3">5K33</strain>
    </source>
</reference>
<gene>
    <name evidence="2" type="ORF">BANG_02038</name>
</gene>
<evidence type="ECO:0000313" key="3">
    <source>
        <dbReference type="Proteomes" id="UP000005727"/>
    </source>
</evidence>
<dbReference type="Proteomes" id="UP000005727">
    <property type="component" value="Unassembled WGS sequence"/>
</dbReference>
<feature type="compositionally biased region" description="Basic and acidic residues" evidence="1">
    <location>
        <begin position="1"/>
        <end position="11"/>
    </location>
</feature>
<name>A0A7U8K5B9_BRUNE</name>
<accession>A0A7U8K5B9</accession>
<dbReference type="RefSeq" id="WP_004687081.1">
    <property type="nucleotide sequence ID" value="NZ_AZBJ02000088.1"/>
</dbReference>
<protein>
    <submittedName>
        <fullName evidence="2">Uncharacterized protein</fullName>
    </submittedName>
</protein>
<feature type="region of interest" description="Disordered" evidence="1">
    <location>
        <begin position="1"/>
        <end position="21"/>
    </location>
</feature>
<organism evidence="2 3">
    <name type="scientific">Brucella neotomae 5K33</name>
    <dbReference type="NCBI Taxonomy" id="520456"/>
    <lineage>
        <taxon>Bacteria</taxon>
        <taxon>Pseudomonadati</taxon>
        <taxon>Pseudomonadota</taxon>
        <taxon>Alphaproteobacteria</taxon>
        <taxon>Hyphomicrobiales</taxon>
        <taxon>Brucellaceae</taxon>
        <taxon>Brucella/Ochrobactrum group</taxon>
        <taxon>Brucella</taxon>
    </lineage>
</organism>
<sequence>MLHNDEARRTGSETGAAEQEAEIPVMLFDREISTREPLPAFLHRVGANTGPVQTYIVFGGTLSSWWTKTIISILLFPSITLQQIARACLPKAGAGFG</sequence>
<evidence type="ECO:0000256" key="1">
    <source>
        <dbReference type="SAM" id="MobiDB-lite"/>
    </source>
</evidence>